<evidence type="ECO:0000313" key="1">
    <source>
        <dbReference type="EMBL" id="KAK8957113.1"/>
    </source>
</evidence>
<dbReference type="AlphaFoldDB" id="A0AAP0C101"/>
<comment type="caution">
    <text evidence="1">The sequence shown here is derived from an EMBL/GenBank/DDBJ whole genome shotgun (WGS) entry which is preliminary data.</text>
</comment>
<sequence length="102" mass="10785">MGNCLAVVPLRRTNDGTISACSTIPTDAAAGRQKNPAAESGGCGVQIKLVISKQKLKEMAENGEVSLDVLIADLLKEESCRQRSLGWNNALESIPEGNDIFG</sequence>
<gene>
    <name evidence="1" type="ORF">KSP39_PZI001565</name>
</gene>
<reference evidence="1 2" key="1">
    <citation type="journal article" date="2022" name="Nat. Plants">
        <title>Genomes of leafy and leafless Platanthera orchids illuminate the evolution of mycoheterotrophy.</title>
        <authorList>
            <person name="Li M.H."/>
            <person name="Liu K.W."/>
            <person name="Li Z."/>
            <person name="Lu H.C."/>
            <person name="Ye Q.L."/>
            <person name="Zhang D."/>
            <person name="Wang J.Y."/>
            <person name="Li Y.F."/>
            <person name="Zhong Z.M."/>
            <person name="Liu X."/>
            <person name="Yu X."/>
            <person name="Liu D.K."/>
            <person name="Tu X.D."/>
            <person name="Liu B."/>
            <person name="Hao Y."/>
            <person name="Liao X.Y."/>
            <person name="Jiang Y.T."/>
            <person name="Sun W.H."/>
            <person name="Chen J."/>
            <person name="Chen Y.Q."/>
            <person name="Ai Y."/>
            <person name="Zhai J.W."/>
            <person name="Wu S.S."/>
            <person name="Zhou Z."/>
            <person name="Hsiao Y.Y."/>
            <person name="Wu W.L."/>
            <person name="Chen Y.Y."/>
            <person name="Lin Y.F."/>
            <person name="Hsu J.L."/>
            <person name="Li C.Y."/>
            <person name="Wang Z.W."/>
            <person name="Zhao X."/>
            <person name="Zhong W.Y."/>
            <person name="Ma X.K."/>
            <person name="Ma L."/>
            <person name="Huang J."/>
            <person name="Chen G.Z."/>
            <person name="Huang M.Z."/>
            <person name="Huang L."/>
            <person name="Peng D.H."/>
            <person name="Luo Y.B."/>
            <person name="Zou S.Q."/>
            <person name="Chen S.P."/>
            <person name="Lan S."/>
            <person name="Tsai W.C."/>
            <person name="Van de Peer Y."/>
            <person name="Liu Z.J."/>
        </authorList>
    </citation>
    <scope>NUCLEOTIDE SEQUENCE [LARGE SCALE GENOMIC DNA]</scope>
    <source>
        <strain evidence="1">Lor287</strain>
    </source>
</reference>
<keyword evidence="2" id="KW-1185">Reference proteome</keyword>
<name>A0AAP0C101_9ASPA</name>
<evidence type="ECO:0000313" key="2">
    <source>
        <dbReference type="Proteomes" id="UP001418222"/>
    </source>
</evidence>
<accession>A0AAP0C101</accession>
<dbReference type="Proteomes" id="UP001418222">
    <property type="component" value="Unassembled WGS sequence"/>
</dbReference>
<proteinExistence type="predicted"/>
<dbReference type="EMBL" id="JBBWWQ010000001">
    <property type="protein sequence ID" value="KAK8957113.1"/>
    <property type="molecule type" value="Genomic_DNA"/>
</dbReference>
<organism evidence="1 2">
    <name type="scientific">Platanthera zijinensis</name>
    <dbReference type="NCBI Taxonomy" id="2320716"/>
    <lineage>
        <taxon>Eukaryota</taxon>
        <taxon>Viridiplantae</taxon>
        <taxon>Streptophyta</taxon>
        <taxon>Embryophyta</taxon>
        <taxon>Tracheophyta</taxon>
        <taxon>Spermatophyta</taxon>
        <taxon>Magnoliopsida</taxon>
        <taxon>Liliopsida</taxon>
        <taxon>Asparagales</taxon>
        <taxon>Orchidaceae</taxon>
        <taxon>Orchidoideae</taxon>
        <taxon>Orchideae</taxon>
        <taxon>Orchidinae</taxon>
        <taxon>Platanthera</taxon>
    </lineage>
</organism>
<protein>
    <submittedName>
        <fullName evidence="1">Uncharacterized protein</fullName>
    </submittedName>
</protein>